<dbReference type="Gene3D" id="3.30.40.10">
    <property type="entry name" value="Zinc/RING finger domain, C3HC4 (zinc finger)"/>
    <property type="match status" value="1"/>
</dbReference>
<feature type="region of interest" description="Disordered" evidence="5">
    <location>
        <begin position="667"/>
        <end position="690"/>
    </location>
</feature>
<organism evidence="7 8">
    <name type="scientific">Lachnellula suecica</name>
    <dbReference type="NCBI Taxonomy" id="602035"/>
    <lineage>
        <taxon>Eukaryota</taxon>
        <taxon>Fungi</taxon>
        <taxon>Dikarya</taxon>
        <taxon>Ascomycota</taxon>
        <taxon>Pezizomycotina</taxon>
        <taxon>Leotiomycetes</taxon>
        <taxon>Helotiales</taxon>
        <taxon>Lachnaceae</taxon>
        <taxon>Lachnellula</taxon>
    </lineage>
</organism>
<dbReference type="PANTHER" id="PTHR10782">
    <property type="entry name" value="ZINC FINGER MIZ DOMAIN-CONTAINING PROTEIN"/>
    <property type="match status" value="1"/>
</dbReference>
<evidence type="ECO:0000256" key="1">
    <source>
        <dbReference type="ARBA" id="ARBA00022723"/>
    </source>
</evidence>
<dbReference type="InterPro" id="IPR004181">
    <property type="entry name" value="Znf_MIZ"/>
</dbReference>
<keyword evidence="1" id="KW-0479">Metal-binding</keyword>
<feature type="compositionally biased region" description="Polar residues" evidence="5">
    <location>
        <begin position="141"/>
        <end position="172"/>
    </location>
</feature>
<proteinExistence type="predicted"/>
<dbReference type="Pfam" id="PF02891">
    <property type="entry name" value="zf-MIZ"/>
    <property type="match status" value="1"/>
</dbReference>
<evidence type="ECO:0000259" key="6">
    <source>
        <dbReference type="PROSITE" id="PS51044"/>
    </source>
</evidence>
<dbReference type="GO" id="GO:0061665">
    <property type="term" value="F:SUMO ligase activity"/>
    <property type="evidence" value="ECO:0007669"/>
    <property type="project" value="TreeGrafter"/>
</dbReference>
<feature type="compositionally biased region" description="Low complexity" evidence="5">
    <location>
        <begin position="817"/>
        <end position="835"/>
    </location>
</feature>
<feature type="region of interest" description="Disordered" evidence="5">
    <location>
        <begin position="496"/>
        <end position="517"/>
    </location>
</feature>
<feature type="compositionally biased region" description="Basic and acidic residues" evidence="5">
    <location>
        <begin position="195"/>
        <end position="210"/>
    </location>
</feature>
<accession>A0A8T9C6Q7</accession>
<protein>
    <submittedName>
        <fullName evidence="7">Zinc finger MIZ domain-containing protein</fullName>
    </submittedName>
</protein>
<gene>
    <name evidence="7" type="primary">ZMIZ2</name>
    <name evidence="7" type="ORF">LSUE1_G007880</name>
</gene>
<dbReference type="PROSITE" id="PS00202">
    <property type="entry name" value="RUBREDOXIN"/>
    <property type="match status" value="1"/>
</dbReference>
<evidence type="ECO:0000313" key="7">
    <source>
        <dbReference type="EMBL" id="TVY73176.1"/>
    </source>
</evidence>
<dbReference type="GO" id="GO:0016925">
    <property type="term" value="P:protein sumoylation"/>
    <property type="evidence" value="ECO:0007669"/>
    <property type="project" value="TreeGrafter"/>
</dbReference>
<feature type="region of interest" description="Disordered" evidence="5">
    <location>
        <begin position="1"/>
        <end position="299"/>
    </location>
</feature>
<feature type="compositionally biased region" description="Basic and acidic residues" evidence="5">
    <location>
        <begin position="836"/>
        <end position="846"/>
    </location>
</feature>
<dbReference type="PROSITE" id="PS51044">
    <property type="entry name" value="ZF_SP_RING"/>
    <property type="match status" value="1"/>
</dbReference>
<dbReference type="InterPro" id="IPR013083">
    <property type="entry name" value="Znf_RING/FYVE/PHD"/>
</dbReference>
<evidence type="ECO:0000256" key="4">
    <source>
        <dbReference type="PROSITE-ProRule" id="PRU00452"/>
    </source>
</evidence>
<reference evidence="7 8" key="1">
    <citation type="submission" date="2018-05" db="EMBL/GenBank/DDBJ databases">
        <title>Genome sequencing and assembly of the regulated plant pathogen Lachnellula willkommii and related sister species for the development of diagnostic species identification markers.</title>
        <authorList>
            <person name="Giroux E."/>
            <person name="Bilodeau G."/>
        </authorList>
    </citation>
    <scope>NUCLEOTIDE SEQUENCE [LARGE SCALE GENOMIC DNA]</scope>
    <source>
        <strain evidence="7 8">CBS 268.59</strain>
    </source>
</reference>
<keyword evidence="3" id="KW-0862">Zinc</keyword>
<feature type="domain" description="SP-RING-type" evidence="6">
    <location>
        <begin position="1085"/>
        <end position="1178"/>
    </location>
</feature>
<evidence type="ECO:0000256" key="3">
    <source>
        <dbReference type="ARBA" id="ARBA00022833"/>
    </source>
</evidence>
<feature type="compositionally biased region" description="Pro residues" evidence="5">
    <location>
        <begin position="47"/>
        <end position="57"/>
    </location>
</feature>
<evidence type="ECO:0000256" key="2">
    <source>
        <dbReference type="ARBA" id="ARBA00022771"/>
    </source>
</evidence>
<dbReference type="OrthoDB" id="27975at2759"/>
<keyword evidence="8" id="KW-1185">Reference proteome</keyword>
<evidence type="ECO:0000256" key="5">
    <source>
        <dbReference type="SAM" id="MobiDB-lite"/>
    </source>
</evidence>
<sequence length="1243" mass="137400">MRRPPDKDGHAGPSARDVVSSNETLALIGGARKKSWMTGTGTGAPVRPTPRPTPSRPVVPQVSMAQKSTAAVLPSPAPSDEPSSPVLSNSNLHRSRSHTENPQEIPADENQHSSAARHHQRAEDGLRASEADFQAGKALLQTAQSRAAFSNHPQIRTQEQLMTSPEVISSSPPRMRAGNAAIPQARTEQQQRVAPARDKPQVPDKLHDAPQRQAPRPPPISTMSQRPRDTLPGSIYSRDLSEIGAGQLPSPSQTSASSPRTAPDLPLPSTMLPQAQTYPSPRAVPAPNPNKRVRTVPPVMPPLKPRISLIKRQIESVGGLDCLNSGLERPRFQLLEDACRSEDSFYVALHQIFCIWDIPNPTQVTSIRDFPASSTLLVAFKIVGQLIRENEGLAPVHKRWFSLFPSPLPDLMRTSEPYRRTVRDVGIFLGRLASDWVQLSKDCAARRYPPLVDELVNRMGLLSPILQGVVFTAARRNLGVTDDPVGRRMEDLFKKDRQDHQKLAARYNTARPPTDREVQERNQILANEYVLLLNEHMQSRRSSGSAVSSPSTRLPTPVIPSNNFIQSGPGNTANAVPVTQSGTGLGPRQTSSPNLASIWQTTNRPQPIRVGSTSSPNIAGLAIAGRSPNAHGQPLHAGTPSPTLIQGLSMQSPVQVQQGFTPVLRSNGNSVQYQHNTPGHSPGNTHEMAYQNQNGDTRVQQTQLSSHQFQQMAAQQQQQMQHAAQQAQWQQQNAIQHQQNQQVQGQYQQQIHPQYQQQPQQGTALMQQHSQHQVQQVINMNRAAQIRRDSGSSVSPQQRAHSRNNSISSTGRRTPGTVPSNVPSPRSSRASAPNTRPEHIVRHPLDHPLVPPANMVWDRQAVNPDVTALHQALLRSPILVVPGMFPNSQSDTSRRYYQFVKGFALAPVKLPVDSPVAKFSFTVSAAELAYVARDHSTGPGKLATRELKSGVLQYRFRCIQTKPEVTICLAPDWVISDTVWPETIFPMFNLNILEMRRKTQHGKDLPIDLTPIIVAAGPNSQNIVQISIPNWRSAKMKDQGYFVAVEAIETLRHQQIMDNCLQDQRIPASQTLDAIMKSLAPANDDDDDLAIVATDLTLSLADPFTARIFVTPVRGRTCLHRECFDLETFLLTRNSKPKRPQQPCMPDVWKCPLCGQDARPYSLLVDDFLVSVRAALERQNNLDVKAILIAPDGSWRPKPEPRPQKRKDPFDHDDDTDEEEEKPSLAECARHAGPVEVIELDDD</sequence>
<feature type="compositionally biased region" description="Polar residues" evidence="5">
    <location>
        <begin position="791"/>
        <end position="812"/>
    </location>
</feature>
<feature type="compositionally biased region" description="Basic and acidic residues" evidence="5">
    <location>
        <begin position="121"/>
        <end position="130"/>
    </location>
</feature>
<feature type="region of interest" description="Disordered" evidence="5">
    <location>
        <begin position="541"/>
        <end position="595"/>
    </location>
</feature>
<feature type="compositionally biased region" description="Basic and acidic residues" evidence="5">
    <location>
        <begin position="1195"/>
        <end position="1210"/>
    </location>
</feature>
<keyword evidence="2 4" id="KW-0863">Zinc-finger</keyword>
<dbReference type="Proteomes" id="UP000469558">
    <property type="component" value="Unassembled WGS sequence"/>
</dbReference>
<feature type="compositionally biased region" description="Basic and acidic residues" evidence="5">
    <location>
        <begin position="1"/>
        <end position="10"/>
    </location>
</feature>
<feature type="region of interest" description="Disordered" evidence="5">
    <location>
        <begin position="1193"/>
        <end position="1243"/>
    </location>
</feature>
<feature type="compositionally biased region" description="Polar residues" evidence="5">
    <location>
        <begin position="249"/>
        <end position="260"/>
    </location>
</feature>
<feature type="compositionally biased region" description="Low complexity" evidence="5">
    <location>
        <begin position="744"/>
        <end position="777"/>
    </location>
</feature>
<dbReference type="InterPro" id="IPR018527">
    <property type="entry name" value="Rubredoxin_Fe_BS"/>
</dbReference>
<dbReference type="PANTHER" id="PTHR10782:SF4">
    <property type="entry name" value="TONALLI, ISOFORM E"/>
    <property type="match status" value="1"/>
</dbReference>
<feature type="compositionally biased region" description="Acidic residues" evidence="5">
    <location>
        <begin position="1211"/>
        <end position="1221"/>
    </location>
</feature>
<evidence type="ECO:0000313" key="8">
    <source>
        <dbReference type="Proteomes" id="UP000469558"/>
    </source>
</evidence>
<dbReference type="EMBL" id="QGMK01001161">
    <property type="protein sequence ID" value="TVY73176.1"/>
    <property type="molecule type" value="Genomic_DNA"/>
</dbReference>
<feature type="compositionally biased region" description="Low complexity" evidence="5">
    <location>
        <begin position="541"/>
        <end position="553"/>
    </location>
</feature>
<name>A0A8T9C6Q7_9HELO</name>
<dbReference type="AlphaFoldDB" id="A0A8T9C6Q7"/>
<dbReference type="GO" id="GO:0008270">
    <property type="term" value="F:zinc ion binding"/>
    <property type="evidence" value="ECO:0007669"/>
    <property type="project" value="UniProtKB-KW"/>
</dbReference>
<comment type="caution">
    <text evidence="7">The sequence shown here is derived from an EMBL/GenBank/DDBJ whole genome shotgun (WGS) entry which is preliminary data.</text>
</comment>
<feature type="region of interest" description="Disordered" evidence="5">
    <location>
        <begin position="744"/>
        <end position="847"/>
    </location>
</feature>
<feature type="compositionally biased region" description="Polar residues" evidence="5">
    <location>
        <begin position="559"/>
        <end position="595"/>
    </location>
</feature>
<dbReference type="GO" id="GO:0000785">
    <property type="term" value="C:chromatin"/>
    <property type="evidence" value="ECO:0007669"/>
    <property type="project" value="TreeGrafter"/>
</dbReference>